<feature type="binding site" evidence="4">
    <location>
        <position position="304"/>
    </location>
    <ligand>
        <name>Zn(2+)</name>
        <dbReference type="ChEBI" id="CHEBI:29105"/>
        <label>1</label>
    </ligand>
</feature>
<reference evidence="7 8" key="1">
    <citation type="submission" date="2020-11" db="EMBL/GenBank/DDBJ databases">
        <title>Kefir isolates.</title>
        <authorList>
            <person name="Marcisauskas S."/>
            <person name="Kim Y."/>
            <person name="Blasche S."/>
        </authorList>
    </citation>
    <scope>NUCLEOTIDE SEQUENCE [LARGE SCALE GENOMIC DNA]</scope>
    <source>
        <strain evidence="7 8">OG2</strain>
    </source>
</reference>
<dbReference type="InterPro" id="IPR036971">
    <property type="entry name" value="PDEase_catalytic_dom_sf"/>
</dbReference>
<name>A0A9P6WCX6_MAUEX</name>
<keyword evidence="8" id="KW-1185">Reference proteome</keyword>
<dbReference type="InterPro" id="IPR023088">
    <property type="entry name" value="PDEase"/>
</dbReference>
<feature type="active site" description="Proton donor" evidence="3">
    <location>
        <position position="266"/>
    </location>
</feature>
<evidence type="ECO:0000256" key="3">
    <source>
        <dbReference type="PIRSR" id="PIRSR623088-1"/>
    </source>
</evidence>
<evidence type="ECO:0000313" key="8">
    <source>
        <dbReference type="Proteomes" id="UP000750334"/>
    </source>
</evidence>
<comment type="similarity">
    <text evidence="5">Belongs to the cyclic nucleotide phosphodiesterase family.</text>
</comment>
<dbReference type="GO" id="GO:0007165">
    <property type="term" value="P:signal transduction"/>
    <property type="evidence" value="ECO:0007669"/>
    <property type="project" value="InterPro"/>
</dbReference>
<keyword evidence="1 4" id="KW-0479">Metal-binding</keyword>
<keyword evidence="2 5" id="KW-0378">Hydrolase</keyword>
<dbReference type="InterPro" id="IPR002073">
    <property type="entry name" value="PDEase_catalytic_dom"/>
</dbReference>
<evidence type="ECO:0000259" key="6">
    <source>
        <dbReference type="PROSITE" id="PS51845"/>
    </source>
</evidence>
<evidence type="ECO:0000256" key="5">
    <source>
        <dbReference type="RuleBase" id="RU363067"/>
    </source>
</evidence>
<evidence type="ECO:0000256" key="4">
    <source>
        <dbReference type="PIRSR" id="PIRSR623088-3"/>
    </source>
</evidence>
<evidence type="ECO:0000313" key="7">
    <source>
        <dbReference type="EMBL" id="KAG0668464.1"/>
    </source>
</evidence>
<protein>
    <recommendedName>
        <fullName evidence="5">Phosphodiesterase</fullName>
        <ecNumber evidence="5">3.1.4.-</ecNumber>
    </recommendedName>
</protein>
<feature type="binding site" evidence="4">
    <location>
        <position position="270"/>
    </location>
    <ligand>
        <name>Zn(2+)</name>
        <dbReference type="ChEBI" id="CHEBI:29105"/>
        <label>1</label>
    </ligand>
</feature>
<evidence type="ECO:0000256" key="2">
    <source>
        <dbReference type="ARBA" id="ARBA00022801"/>
    </source>
</evidence>
<dbReference type="PRINTS" id="PR00387">
    <property type="entry name" value="PDIESTERASE1"/>
</dbReference>
<sequence>MSTLFLIGNPEITGITSETSLNEDFTKFLTILNKSSCNSIFERRLVLSDLDSLLLKIYSDRLLPLPNNYNYETGIALIIYDSDKLVPQMSIRQLNKLFRQFFTTLNVAFLDMGTKLTDEEIIITLNDIDNDLQITRNRVLKMNHWMNHSERTCSSNIYSMMRQFNTYNNEQSKNGYEPIPRIIRNIDFEKLIQLHDNKIKEEIKYIALLSNWDFSALNLTTVELIQCGFYLIRKLSREANILITDNKLYLLLITIELSYHQINKFHNFRHCIDVMQACWQICEYICPDDKRTKLLLALAATGHDIGHPGTNNSLFRNSQNELTCNPSILESFHYNIFNHILGIHWSKINSIVTQNSNNGNNGSESIIEKGILATDMSLHSNYIKLLSERENRKQFTLIELICIIIKAADISNVTRPLTISAKWALLITLEFGDCSILQKFYEDEKNSNDDINCFDLLSKYPNKEHLIKSDNIDMDTEIKIYDILNESKFNVDSLIKEYPMIPKGQIFFIDTFAFEFFEKLCEIFPELKFLIDTIIENKKYWNEKIENKDVGN</sequence>
<comment type="cofactor">
    <cofactor evidence="5">
        <name>a divalent metal cation</name>
        <dbReference type="ChEBI" id="CHEBI:60240"/>
    </cofactor>
    <text evidence="5">Binds 2 divalent metal cations per subunit. Site 1 may preferentially bind zinc ions, while site 2 has a preference for magnesium and/or manganese ions.</text>
</comment>
<proteinExistence type="inferred from homology"/>
<dbReference type="Pfam" id="PF00233">
    <property type="entry name" value="PDEase_I"/>
    <property type="match status" value="1"/>
</dbReference>
<dbReference type="SUPFAM" id="SSF109604">
    <property type="entry name" value="HD-domain/PDEase-like"/>
    <property type="match status" value="1"/>
</dbReference>
<dbReference type="AlphaFoldDB" id="A0A9P6WCX6"/>
<dbReference type="PROSITE" id="PS51845">
    <property type="entry name" value="PDEASE_I_2"/>
    <property type="match status" value="1"/>
</dbReference>
<gene>
    <name evidence="7" type="primary">PDE2</name>
    <name evidence="7" type="ORF">C6P45_004624</name>
</gene>
<dbReference type="PROSITE" id="PS00126">
    <property type="entry name" value="PDEASE_I_1"/>
    <property type="match status" value="1"/>
</dbReference>
<evidence type="ECO:0000256" key="1">
    <source>
        <dbReference type="ARBA" id="ARBA00022723"/>
    </source>
</evidence>
<organism evidence="7 8">
    <name type="scientific">Maudiozyma exigua</name>
    <name type="common">Yeast</name>
    <name type="synonym">Kazachstania exigua</name>
    <dbReference type="NCBI Taxonomy" id="34358"/>
    <lineage>
        <taxon>Eukaryota</taxon>
        <taxon>Fungi</taxon>
        <taxon>Dikarya</taxon>
        <taxon>Ascomycota</taxon>
        <taxon>Saccharomycotina</taxon>
        <taxon>Saccharomycetes</taxon>
        <taxon>Saccharomycetales</taxon>
        <taxon>Saccharomycetaceae</taxon>
        <taxon>Maudiozyma</taxon>
    </lineage>
</organism>
<dbReference type="GO" id="GO:0046872">
    <property type="term" value="F:metal ion binding"/>
    <property type="evidence" value="ECO:0007669"/>
    <property type="project" value="UniProtKB-KW"/>
</dbReference>
<dbReference type="OrthoDB" id="546632at2759"/>
<feature type="binding site" evidence="4">
    <location>
        <position position="304"/>
    </location>
    <ligand>
        <name>Zn(2+)</name>
        <dbReference type="ChEBI" id="CHEBI:29105"/>
        <label>2</label>
    </ligand>
</feature>
<feature type="domain" description="PDEase" evidence="6">
    <location>
        <begin position="184"/>
        <end position="548"/>
    </location>
</feature>
<dbReference type="PANTHER" id="PTHR11347">
    <property type="entry name" value="CYCLIC NUCLEOTIDE PHOSPHODIESTERASE"/>
    <property type="match status" value="1"/>
</dbReference>
<dbReference type="Gene3D" id="1.10.1300.10">
    <property type="entry name" value="3'5'-cyclic nucleotide phosphodiesterase, catalytic domain"/>
    <property type="match status" value="1"/>
</dbReference>
<dbReference type="Proteomes" id="UP000750334">
    <property type="component" value="Unassembled WGS sequence"/>
</dbReference>
<dbReference type="InterPro" id="IPR003607">
    <property type="entry name" value="HD/PDEase_dom"/>
</dbReference>
<dbReference type="CDD" id="cd00077">
    <property type="entry name" value="HDc"/>
    <property type="match status" value="1"/>
</dbReference>
<dbReference type="EC" id="3.1.4.-" evidence="5"/>
<accession>A0A9P6WCX6</accession>
<dbReference type="EMBL" id="PUHR01000066">
    <property type="protein sequence ID" value="KAG0668464.1"/>
    <property type="molecule type" value="Genomic_DNA"/>
</dbReference>
<dbReference type="GO" id="GO:0004114">
    <property type="term" value="F:3',5'-cyclic-nucleotide phosphodiesterase activity"/>
    <property type="evidence" value="ECO:0007669"/>
    <property type="project" value="InterPro"/>
</dbReference>
<feature type="binding site" evidence="4">
    <location>
        <position position="409"/>
    </location>
    <ligand>
        <name>Zn(2+)</name>
        <dbReference type="ChEBI" id="CHEBI:29105"/>
        <label>1</label>
    </ligand>
</feature>
<feature type="binding site" evidence="4">
    <location>
        <position position="303"/>
    </location>
    <ligand>
        <name>Zn(2+)</name>
        <dbReference type="ChEBI" id="CHEBI:29105"/>
        <label>1</label>
    </ligand>
</feature>
<dbReference type="SMART" id="SM00471">
    <property type="entry name" value="HDc"/>
    <property type="match status" value="1"/>
</dbReference>
<dbReference type="InterPro" id="IPR023174">
    <property type="entry name" value="PDEase_CS"/>
</dbReference>
<comment type="caution">
    <text evidence="7">The sequence shown here is derived from an EMBL/GenBank/DDBJ whole genome shotgun (WGS) entry which is preliminary data.</text>
</comment>